<dbReference type="Gene3D" id="1.10.150.240">
    <property type="entry name" value="Putative phosphatase, domain 2"/>
    <property type="match status" value="1"/>
</dbReference>
<dbReference type="Pfam" id="PF13419">
    <property type="entry name" value="HAD_2"/>
    <property type="match status" value="1"/>
</dbReference>
<gene>
    <name evidence="1" type="primary">gph_52</name>
    <name evidence="1" type="ORF">SDC9_103362</name>
</gene>
<dbReference type="Gene3D" id="3.40.50.1000">
    <property type="entry name" value="HAD superfamily/HAD-like"/>
    <property type="match status" value="1"/>
</dbReference>
<sequence length="209" mass="24276">MFKEIIFDFDGTVADSFGAMMEIFEEHKQEFGFEKFGENELKIYRQLGVAELIKKRNISVWKILKILRVGKKLMNQKIKSVKPFKEMKQMLMKLKKKGLVLGIISTNSEKNISKFLKKNKIDVFDYVVGKGSLFGKTRVIKNILKTRKLNEEEVLYVGDEVRDIQACKKIGIKIAAVTWGFSDEKLLTKNKPDYLIKNKEDLIKTLNLF</sequence>
<dbReference type="PANTHER" id="PTHR43434:SF13">
    <property type="entry name" value="PHOSPHOGLYCOLATE PHOSPHATASE"/>
    <property type="match status" value="1"/>
</dbReference>
<dbReference type="InterPro" id="IPR023198">
    <property type="entry name" value="PGP-like_dom2"/>
</dbReference>
<dbReference type="InterPro" id="IPR050155">
    <property type="entry name" value="HAD-like_hydrolase_sf"/>
</dbReference>
<dbReference type="EMBL" id="VSSQ01015813">
    <property type="protein sequence ID" value="MPM56556.1"/>
    <property type="molecule type" value="Genomic_DNA"/>
</dbReference>
<dbReference type="GO" id="GO:0008967">
    <property type="term" value="F:phosphoglycolate phosphatase activity"/>
    <property type="evidence" value="ECO:0007669"/>
    <property type="project" value="UniProtKB-EC"/>
</dbReference>
<dbReference type="InterPro" id="IPR036412">
    <property type="entry name" value="HAD-like_sf"/>
</dbReference>
<evidence type="ECO:0000313" key="1">
    <source>
        <dbReference type="EMBL" id="MPM56556.1"/>
    </source>
</evidence>
<reference evidence="1" key="1">
    <citation type="submission" date="2019-08" db="EMBL/GenBank/DDBJ databases">
        <authorList>
            <person name="Kucharzyk K."/>
            <person name="Murdoch R.W."/>
            <person name="Higgins S."/>
            <person name="Loffler F."/>
        </authorList>
    </citation>
    <scope>NUCLEOTIDE SEQUENCE</scope>
</reference>
<name>A0A645AUL0_9ZZZZ</name>
<dbReference type="PANTHER" id="PTHR43434">
    <property type="entry name" value="PHOSPHOGLYCOLATE PHOSPHATASE"/>
    <property type="match status" value="1"/>
</dbReference>
<dbReference type="InterPro" id="IPR023214">
    <property type="entry name" value="HAD_sf"/>
</dbReference>
<dbReference type="GO" id="GO:0005829">
    <property type="term" value="C:cytosol"/>
    <property type="evidence" value="ECO:0007669"/>
    <property type="project" value="TreeGrafter"/>
</dbReference>
<protein>
    <submittedName>
        <fullName evidence="1">Phosphoglycolate phosphatase</fullName>
        <ecNumber evidence="1">3.1.3.18</ecNumber>
    </submittedName>
</protein>
<proteinExistence type="predicted"/>
<dbReference type="EC" id="3.1.3.18" evidence="1"/>
<dbReference type="InterPro" id="IPR006439">
    <property type="entry name" value="HAD-SF_hydro_IA"/>
</dbReference>
<dbReference type="NCBIfam" id="TIGR01549">
    <property type="entry name" value="HAD-SF-IA-v1"/>
    <property type="match status" value="1"/>
</dbReference>
<dbReference type="AlphaFoldDB" id="A0A645AUL0"/>
<dbReference type="SUPFAM" id="SSF56784">
    <property type="entry name" value="HAD-like"/>
    <property type="match status" value="1"/>
</dbReference>
<dbReference type="InterPro" id="IPR041492">
    <property type="entry name" value="HAD_2"/>
</dbReference>
<keyword evidence="1" id="KW-0378">Hydrolase</keyword>
<dbReference type="SFLD" id="SFLDG01129">
    <property type="entry name" value="C1.5:_HAD__Beta-PGM__Phosphata"/>
    <property type="match status" value="1"/>
</dbReference>
<accession>A0A645AUL0</accession>
<dbReference type="GO" id="GO:0006281">
    <property type="term" value="P:DNA repair"/>
    <property type="evidence" value="ECO:0007669"/>
    <property type="project" value="TreeGrafter"/>
</dbReference>
<dbReference type="SFLD" id="SFLDS00003">
    <property type="entry name" value="Haloacid_Dehalogenase"/>
    <property type="match status" value="1"/>
</dbReference>
<comment type="caution">
    <text evidence="1">The sequence shown here is derived from an EMBL/GenBank/DDBJ whole genome shotgun (WGS) entry which is preliminary data.</text>
</comment>
<organism evidence="1">
    <name type="scientific">bioreactor metagenome</name>
    <dbReference type="NCBI Taxonomy" id="1076179"/>
    <lineage>
        <taxon>unclassified sequences</taxon>
        <taxon>metagenomes</taxon>
        <taxon>ecological metagenomes</taxon>
    </lineage>
</organism>